<dbReference type="AlphaFoldDB" id="A0A9D4IS01"/>
<name>A0A9D4IS01_DREPO</name>
<comment type="caution">
    <text evidence="1">The sequence shown here is derived from an EMBL/GenBank/DDBJ whole genome shotgun (WGS) entry which is preliminary data.</text>
</comment>
<proteinExistence type="predicted"/>
<dbReference type="Proteomes" id="UP000828390">
    <property type="component" value="Unassembled WGS sequence"/>
</dbReference>
<accession>A0A9D4IS01</accession>
<evidence type="ECO:0000313" key="2">
    <source>
        <dbReference type="Proteomes" id="UP000828390"/>
    </source>
</evidence>
<evidence type="ECO:0000313" key="1">
    <source>
        <dbReference type="EMBL" id="KAH3782899.1"/>
    </source>
</evidence>
<reference evidence="1" key="2">
    <citation type="submission" date="2020-11" db="EMBL/GenBank/DDBJ databases">
        <authorList>
            <person name="McCartney M.A."/>
            <person name="Auch B."/>
            <person name="Kono T."/>
            <person name="Mallez S."/>
            <person name="Becker A."/>
            <person name="Gohl D.M."/>
            <person name="Silverstein K.A.T."/>
            <person name="Koren S."/>
            <person name="Bechman K.B."/>
            <person name="Herman A."/>
            <person name="Abrahante J.E."/>
            <person name="Garbe J."/>
        </authorList>
    </citation>
    <scope>NUCLEOTIDE SEQUENCE</scope>
    <source>
        <strain evidence="1">Duluth1</strain>
        <tissue evidence="1">Whole animal</tissue>
    </source>
</reference>
<organism evidence="1 2">
    <name type="scientific">Dreissena polymorpha</name>
    <name type="common">Zebra mussel</name>
    <name type="synonym">Mytilus polymorpha</name>
    <dbReference type="NCBI Taxonomy" id="45954"/>
    <lineage>
        <taxon>Eukaryota</taxon>
        <taxon>Metazoa</taxon>
        <taxon>Spiralia</taxon>
        <taxon>Lophotrochozoa</taxon>
        <taxon>Mollusca</taxon>
        <taxon>Bivalvia</taxon>
        <taxon>Autobranchia</taxon>
        <taxon>Heteroconchia</taxon>
        <taxon>Euheterodonta</taxon>
        <taxon>Imparidentia</taxon>
        <taxon>Neoheterodontei</taxon>
        <taxon>Myida</taxon>
        <taxon>Dreissenoidea</taxon>
        <taxon>Dreissenidae</taxon>
        <taxon>Dreissena</taxon>
    </lineage>
</organism>
<keyword evidence="2" id="KW-1185">Reference proteome</keyword>
<gene>
    <name evidence="1" type="ORF">DPMN_160822</name>
</gene>
<sequence>MVIKPRPDTDKLSTAALSSAITILKLIVLACRHLLLPAFTTECPAKPRLSTSTGRFQLSHPLAGIIIRTNLLTRIHSPIPGGYYYEDLTINEKCSAPPSPGGHVFQPTGTIFKLVQDIIGTNLYKAIEKKTGTIFELIQESIRTNVLTKFHNDWTINVIFRVFNTFYYRHIRKKPAPWWPYIIETDLLSKIHENGTIYVASRVQKASTLVAIFFNRPESFWNSFDEDRTIHLASLVKNARHMFYEDRTMNEKHPAGGHVFQPTGRFELVQDIIGTNIVTKKTPAGGHVFQPTGRFELVQDIIGTNIVTPSFHDDSTINVASRVLIRFHDSHITKNAPPPGGPVFQPTGIIFELVQNIIWTNLLTKVHKNQTINVASIVKNGPPPGGNVFSSNYIAETNDLTKFH</sequence>
<reference evidence="1" key="1">
    <citation type="journal article" date="2019" name="bioRxiv">
        <title>The Genome of the Zebra Mussel, Dreissena polymorpha: A Resource for Invasive Species Research.</title>
        <authorList>
            <person name="McCartney M.A."/>
            <person name="Auch B."/>
            <person name="Kono T."/>
            <person name="Mallez S."/>
            <person name="Zhang Y."/>
            <person name="Obille A."/>
            <person name="Becker A."/>
            <person name="Abrahante J.E."/>
            <person name="Garbe J."/>
            <person name="Badalamenti J.P."/>
            <person name="Herman A."/>
            <person name="Mangelson H."/>
            <person name="Liachko I."/>
            <person name="Sullivan S."/>
            <person name="Sone E.D."/>
            <person name="Koren S."/>
            <person name="Silverstein K.A.T."/>
            <person name="Beckman K.B."/>
            <person name="Gohl D.M."/>
        </authorList>
    </citation>
    <scope>NUCLEOTIDE SEQUENCE</scope>
    <source>
        <strain evidence="1">Duluth1</strain>
        <tissue evidence="1">Whole animal</tissue>
    </source>
</reference>
<dbReference type="EMBL" id="JAIWYP010000008">
    <property type="protein sequence ID" value="KAH3782899.1"/>
    <property type="molecule type" value="Genomic_DNA"/>
</dbReference>
<protein>
    <submittedName>
        <fullName evidence="1">Uncharacterized protein</fullName>
    </submittedName>
</protein>